<dbReference type="InterPro" id="IPR058355">
    <property type="entry name" value="DUF8042"/>
</dbReference>
<dbReference type="Proteomes" id="UP000018895">
    <property type="component" value="Unassembled WGS sequence"/>
</dbReference>
<comment type="caution">
    <text evidence="2">The sequence shown here is derived from an EMBL/GenBank/DDBJ whole genome shotgun (WGS) entry which is preliminary data.</text>
</comment>
<name>W4QLA5_9BACI</name>
<dbReference type="Pfam" id="PF26154">
    <property type="entry name" value="DUF8042"/>
    <property type="match status" value="1"/>
</dbReference>
<keyword evidence="3" id="KW-1185">Reference proteome</keyword>
<organism evidence="2 3">
    <name type="scientific">Halalkalibacter hemicellulosilyticusJCM 9152</name>
    <dbReference type="NCBI Taxonomy" id="1236971"/>
    <lineage>
        <taxon>Bacteria</taxon>
        <taxon>Bacillati</taxon>
        <taxon>Bacillota</taxon>
        <taxon>Bacilli</taxon>
        <taxon>Bacillales</taxon>
        <taxon>Bacillaceae</taxon>
        <taxon>Halalkalibacter</taxon>
    </lineage>
</organism>
<dbReference type="RefSeq" id="WP_035346423.1">
    <property type="nucleotide sequence ID" value="NZ_BAUU01000029.1"/>
</dbReference>
<evidence type="ECO:0000313" key="2">
    <source>
        <dbReference type="EMBL" id="GAE32129.1"/>
    </source>
</evidence>
<dbReference type="EMBL" id="BAUU01000029">
    <property type="protein sequence ID" value="GAE32129.1"/>
    <property type="molecule type" value="Genomic_DNA"/>
</dbReference>
<sequence>MKLKIYDETYQYHNEISVLEDVFKKINDMIEQSDEFFSHLEVDQVEVYENHDAYLVEHIATVEEITVIMKTKIEILIETIQTTEVYLTGALPEVEALSEAFYQNPTEQTWDTFGQLVEGMNWLIQLVQSIKQIDLEVPYMEEYVESLTTMESELPTLLEAVENKDAILIADVIHYEVLPAWQQLKSTATKTIDEIGTRPEAN</sequence>
<dbReference type="OrthoDB" id="1683192at2"/>
<feature type="domain" description="DUF8042" evidence="1">
    <location>
        <begin position="94"/>
        <end position="192"/>
    </location>
</feature>
<evidence type="ECO:0000313" key="3">
    <source>
        <dbReference type="Proteomes" id="UP000018895"/>
    </source>
</evidence>
<gene>
    <name evidence="2" type="ORF">JCM9152_3648</name>
</gene>
<accession>W4QLA5</accession>
<dbReference type="AlphaFoldDB" id="W4QLA5"/>
<reference evidence="2" key="1">
    <citation type="journal article" date="2014" name="Genome Announc.">
        <title>Draft Genome Sequences of Three Alkaliphilic Bacillus Strains, Bacillus wakoensis JCM 9140T, Bacillus akibai JCM 9157T, and Bacillus hemicellulosilyticus JCM 9152T.</title>
        <authorList>
            <person name="Yuki M."/>
            <person name="Oshima K."/>
            <person name="Suda W."/>
            <person name="Oshida Y."/>
            <person name="Kitamura K."/>
            <person name="Iida T."/>
            <person name="Hattori M."/>
            <person name="Ohkuma M."/>
        </authorList>
    </citation>
    <scope>NUCLEOTIDE SEQUENCE [LARGE SCALE GENOMIC DNA]</scope>
    <source>
        <strain evidence="2">JCM 9152</strain>
    </source>
</reference>
<proteinExistence type="predicted"/>
<evidence type="ECO:0000259" key="1">
    <source>
        <dbReference type="Pfam" id="PF26154"/>
    </source>
</evidence>
<dbReference type="STRING" id="1236971.JCM9152_3648"/>
<protein>
    <recommendedName>
        <fullName evidence="1">DUF8042 domain-containing protein</fullName>
    </recommendedName>
</protein>